<evidence type="ECO:0000256" key="1">
    <source>
        <dbReference type="ARBA" id="ARBA00004141"/>
    </source>
</evidence>
<name>A0A271J8B3_9BACT</name>
<gene>
    <name evidence="6" type="ORF">BSZ37_19390</name>
</gene>
<accession>A0A271J8B3</accession>
<keyword evidence="6" id="KW-0328">Glycosyltransferase</keyword>
<organism evidence="6 7">
    <name type="scientific">Rubrivirga marina</name>
    <dbReference type="NCBI Taxonomy" id="1196024"/>
    <lineage>
        <taxon>Bacteria</taxon>
        <taxon>Pseudomonadati</taxon>
        <taxon>Rhodothermota</taxon>
        <taxon>Rhodothermia</taxon>
        <taxon>Rhodothermales</taxon>
        <taxon>Rubricoccaceae</taxon>
        <taxon>Rubrivirga</taxon>
    </lineage>
</organism>
<comment type="subcellular location">
    <subcellularLocation>
        <location evidence="1">Membrane</location>
        <topology evidence="1">Multi-pass membrane protein</topology>
    </subcellularLocation>
</comment>
<protein>
    <submittedName>
        <fullName evidence="6">Orotate phosphoribosyltransferase</fullName>
    </submittedName>
</protein>
<evidence type="ECO:0000313" key="7">
    <source>
        <dbReference type="Proteomes" id="UP000216339"/>
    </source>
</evidence>
<dbReference type="Proteomes" id="UP000216339">
    <property type="component" value="Unassembled WGS sequence"/>
</dbReference>
<keyword evidence="2 5" id="KW-0812">Transmembrane</keyword>
<evidence type="ECO:0000313" key="6">
    <source>
        <dbReference type="EMBL" id="PAP78869.1"/>
    </source>
</evidence>
<comment type="caution">
    <text evidence="6">The sequence shown here is derived from an EMBL/GenBank/DDBJ whole genome shotgun (WGS) entry which is preliminary data.</text>
</comment>
<dbReference type="EMBL" id="MQWD01000001">
    <property type="protein sequence ID" value="PAP78869.1"/>
    <property type="molecule type" value="Genomic_DNA"/>
</dbReference>
<evidence type="ECO:0000256" key="2">
    <source>
        <dbReference type="ARBA" id="ARBA00022692"/>
    </source>
</evidence>
<evidence type="ECO:0000256" key="4">
    <source>
        <dbReference type="ARBA" id="ARBA00023136"/>
    </source>
</evidence>
<proteinExistence type="predicted"/>
<dbReference type="OrthoDB" id="9808930at2"/>
<feature type="transmembrane region" description="Helical" evidence="5">
    <location>
        <begin position="20"/>
        <end position="45"/>
    </location>
</feature>
<sequence>MDVDLDGYEPDSKERSMAMLAHLAGYAGLAFPFGSLLGPFLVYILKRDESAYIEDQAREALNFQLTIVLASIASVILMFVLVGFALIFVVGIWWLVGTAIGATKANAGEWYRYPATIRFVKG</sequence>
<dbReference type="Pfam" id="PF09685">
    <property type="entry name" value="MamF_MmsF"/>
    <property type="match status" value="1"/>
</dbReference>
<evidence type="ECO:0000256" key="3">
    <source>
        <dbReference type="ARBA" id="ARBA00022989"/>
    </source>
</evidence>
<reference evidence="6 7" key="1">
    <citation type="submission" date="2016-11" db="EMBL/GenBank/DDBJ databases">
        <title>Study of marine rhodopsin-containing bacteria.</title>
        <authorList>
            <person name="Yoshizawa S."/>
            <person name="Kumagai Y."/>
            <person name="Kogure K."/>
        </authorList>
    </citation>
    <scope>NUCLEOTIDE SEQUENCE [LARGE SCALE GENOMIC DNA]</scope>
    <source>
        <strain evidence="6 7">SAORIC-28</strain>
    </source>
</reference>
<dbReference type="InterPro" id="IPR019109">
    <property type="entry name" value="MamF_MmsF"/>
</dbReference>
<dbReference type="GO" id="GO:0016757">
    <property type="term" value="F:glycosyltransferase activity"/>
    <property type="evidence" value="ECO:0007669"/>
    <property type="project" value="UniProtKB-KW"/>
</dbReference>
<keyword evidence="4 5" id="KW-0472">Membrane</keyword>
<keyword evidence="6" id="KW-0808">Transferase</keyword>
<dbReference type="AlphaFoldDB" id="A0A271J8B3"/>
<feature type="transmembrane region" description="Helical" evidence="5">
    <location>
        <begin position="65"/>
        <end position="96"/>
    </location>
</feature>
<keyword evidence="3 5" id="KW-1133">Transmembrane helix</keyword>
<evidence type="ECO:0000256" key="5">
    <source>
        <dbReference type="SAM" id="Phobius"/>
    </source>
</evidence>
<keyword evidence="7" id="KW-1185">Reference proteome</keyword>